<keyword evidence="1" id="KW-0472">Membrane</keyword>
<evidence type="ECO:0000313" key="3">
    <source>
        <dbReference type="Proteomes" id="UP000053947"/>
    </source>
</evidence>
<organism evidence="2 3">
    <name type="scientific">Dehalogenimonas alkenigignens</name>
    <dbReference type="NCBI Taxonomy" id="1217799"/>
    <lineage>
        <taxon>Bacteria</taxon>
        <taxon>Bacillati</taxon>
        <taxon>Chloroflexota</taxon>
        <taxon>Dehalococcoidia</taxon>
        <taxon>Dehalococcoidales</taxon>
        <taxon>Dehalococcoidaceae</taxon>
        <taxon>Dehalogenimonas</taxon>
    </lineage>
</organism>
<dbReference type="AlphaFoldDB" id="A0A0W0GGW8"/>
<evidence type="ECO:0000256" key="1">
    <source>
        <dbReference type="SAM" id="Phobius"/>
    </source>
</evidence>
<keyword evidence="1" id="KW-1133">Transmembrane helix</keyword>
<proteinExistence type="predicted"/>
<evidence type="ECO:0000313" key="2">
    <source>
        <dbReference type="EMBL" id="KTB47799.1"/>
    </source>
</evidence>
<comment type="caution">
    <text evidence="2">The sequence shown here is derived from an EMBL/GenBank/DDBJ whole genome shotgun (WGS) entry which is preliminary data.</text>
</comment>
<keyword evidence="3" id="KW-1185">Reference proteome</keyword>
<reference evidence="2 3" key="1">
    <citation type="submission" date="2015-06" db="EMBL/GenBank/DDBJ databases">
        <title>Genome sequence of the organohalide-respiring Dehalogenimonas alkenigignens type strain (IP3-3T).</title>
        <authorList>
            <person name="Key T.A."/>
            <person name="Richmond D.P."/>
            <person name="Bowman K.S."/>
            <person name="Cho Y.-J."/>
            <person name="Chun J."/>
            <person name="da Costa M.S."/>
            <person name="Rainey F.A."/>
            <person name="Moe W.M."/>
        </authorList>
    </citation>
    <scope>NUCLEOTIDE SEQUENCE [LARGE SCALE GENOMIC DNA]</scope>
    <source>
        <strain evidence="2 3">IP3-3</strain>
    </source>
</reference>
<feature type="transmembrane region" description="Helical" evidence="1">
    <location>
        <begin position="53"/>
        <end position="74"/>
    </location>
</feature>
<dbReference type="Proteomes" id="UP000053947">
    <property type="component" value="Unassembled WGS sequence"/>
</dbReference>
<dbReference type="STRING" id="1217799.DEALK_06440"/>
<sequence length="79" mass="8153">MKKLAVLQIILGVVILAFGGIAVGGTFSIHFSYPGGLHGEPDLAVFQPEALKVARWAGAAVLPLALSVIGCGIAQLRRS</sequence>
<protein>
    <submittedName>
        <fullName evidence="2">Uncharacterized protein</fullName>
    </submittedName>
</protein>
<accession>A0A0W0GGW8</accession>
<keyword evidence="1" id="KW-0812">Transmembrane</keyword>
<dbReference type="EMBL" id="LFDV01000002">
    <property type="protein sequence ID" value="KTB47799.1"/>
    <property type="molecule type" value="Genomic_DNA"/>
</dbReference>
<name>A0A0W0GGW8_9CHLR</name>
<gene>
    <name evidence="2" type="ORF">DEALK_06440</name>
</gene>
<feature type="transmembrane region" description="Helical" evidence="1">
    <location>
        <begin position="7"/>
        <end position="33"/>
    </location>
</feature>
<dbReference type="RefSeq" id="WP_058438606.1">
    <property type="nucleotide sequence ID" value="NZ_KQ758903.1"/>
</dbReference>